<protein>
    <submittedName>
        <fullName evidence="6">Flippase</fullName>
    </submittedName>
</protein>
<dbReference type="PANTHER" id="PTHR43424:SF1">
    <property type="entry name" value="LOCUS PUTATIVE PROTEIN 1-RELATED"/>
    <property type="match status" value="1"/>
</dbReference>
<dbReference type="InterPro" id="IPR052556">
    <property type="entry name" value="PolySynth_Transporter"/>
</dbReference>
<feature type="transmembrane region" description="Helical" evidence="5">
    <location>
        <begin position="77"/>
        <end position="96"/>
    </location>
</feature>
<feature type="transmembrane region" description="Helical" evidence="5">
    <location>
        <begin position="40"/>
        <end position="56"/>
    </location>
</feature>
<sequence>MKILKDSAIYLFGEMFAKALPFLLLPYLTRKLGAAGFGELSYYQTFAALLVILFGLSQDGAVARYYYVYGKRNLHNVVYAGYVYTFTVAAIALAVAGAAGSLIMAAVVASAAVQCILNVQLTLRQCRKQAMAYTVLQIASGLLCSLLTVLLLEWTDGEPVFKRFAALLLGNAAVSAIAAWWFFRQQNNPIRWSWHRIKHSLMYVAAFGLPLFLHHGAGFVKGQLDRMVLYPLYPAEQLGVYAAGFQVAMVLGILLMAVNKATVPYYYQAMKSRRLNAEKVRRLAWFSLPVMAIPALLALLIPEAWFLWLLGEQYGGVKWYICLFLIGCGLSAPYYLLVNYLFYRAWNSRISALSLLSAAIYLGVLAVSAPLGPQWTPFAMIAGAAVILPLLYRQVKD</sequence>
<keyword evidence="2 5" id="KW-0812">Transmembrane</keyword>
<proteinExistence type="predicted"/>
<feature type="transmembrane region" description="Helical" evidence="5">
    <location>
        <begin position="317"/>
        <end position="338"/>
    </location>
</feature>
<dbReference type="STRING" id="1121352.GCA_000620925_00150"/>
<reference evidence="6 7" key="1">
    <citation type="submission" date="2018-11" db="EMBL/GenBank/DDBJ databases">
        <title>Genomes From Bacteria Associated with the Canine Oral Cavity: a Test Case for Automated Genome-Based Taxonomic Assignment.</title>
        <authorList>
            <person name="Coil D.A."/>
            <person name="Jospin G."/>
            <person name="Darling A.E."/>
            <person name="Wallis C."/>
            <person name="Davis I.J."/>
            <person name="Harris S."/>
            <person name="Eisen J.A."/>
            <person name="Holcombe L.J."/>
            <person name="O'Flynn C."/>
        </authorList>
    </citation>
    <scope>NUCLEOTIDE SEQUENCE [LARGE SCALE GENOMIC DNA]</scope>
    <source>
        <strain evidence="6 7">COT-280</strain>
    </source>
</reference>
<evidence type="ECO:0000256" key="2">
    <source>
        <dbReference type="ARBA" id="ARBA00022692"/>
    </source>
</evidence>
<gene>
    <name evidence="6" type="ORF">EII21_02710</name>
</gene>
<evidence type="ECO:0000313" key="6">
    <source>
        <dbReference type="EMBL" id="RRD91314.1"/>
    </source>
</evidence>
<evidence type="ECO:0000256" key="1">
    <source>
        <dbReference type="ARBA" id="ARBA00004141"/>
    </source>
</evidence>
<comment type="subcellular location">
    <subcellularLocation>
        <location evidence="1">Membrane</location>
        <topology evidence="1">Multi-pass membrane protein</topology>
    </subcellularLocation>
</comment>
<feature type="transmembrane region" description="Helical" evidence="5">
    <location>
        <begin position="240"/>
        <end position="262"/>
    </location>
</feature>
<feature type="transmembrane region" description="Helical" evidence="5">
    <location>
        <begin position="350"/>
        <end position="369"/>
    </location>
</feature>
<evidence type="ECO:0000313" key="7">
    <source>
        <dbReference type="Proteomes" id="UP000269923"/>
    </source>
</evidence>
<feature type="transmembrane region" description="Helical" evidence="5">
    <location>
        <begin position="7"/>
        <end position="28"/>
    </location>
</feature>
<accession>A0A3P2A7G9</accession>
<dbReference type="EMBL" id="RQYC01000002">
    <property type="protein sequence ID" value="RRD91314.1"/>
    <property type="molecule type" value="Genomic_DNA"/>
</dbReference>
<organism evidence="6 7">
    <name type="scientific">Conchiformibius steedae</name>
    <dbReference type="NCBI Taxonomy" id="153493"/>
    <lineage>
        <taxon>Bacteria</taxon>
        <taxon>Pseudomonadati</taxon>
        <taxon>Pseudomonadota</taxon>
        <taxon>Betaproteobacteria</taxon>
        <taxon>Neisseriales</taxon>
        <taxon>Neisseriaceae</taxon>
        <taxon>Conchiformibius</taxon>
    </lineage>
</organism>
<dbReference type="OrthoDB" id="9815248at2"/>
<evidence type="ECO:0000256" key="4">
    <source>
        <dbReference type="ARBA" id="ARBA00023136"/>
    </source>
</evidence>
<feature type="transmembrane region" description="Helical" evidence="5">
    <location>
        <begin position="283"/>
        <end position="311"/>
    </location>
</feature>
<feature type="transmembrane region" description="Helical" evidence="5">
    <location>
        <begin position="375"/>
        <end position="392"/>
    </location>
</feature>
<evidence type="ECO:0000256" key="3">
    <source>
        <dbReference type="ARBA" id="ARBA00022989"/>
    </source>
</evidence>
<dbReference type="RefSeq" id="WP_124794107.1">
    <property type="nucleotide sequence ID" value="NZ_RQYC01000002.1"/>
</dbReference>
<dbReference type="AlphaFoldDB" id="A0A3P2A7G9"/>
<keyword evidence="4 5" id="KW-0472">Membrane</keyword>
<feature type="transmembrane region" description="Helical" evidence="5">
    <location>
        <begin position="164"/>
        <end position="183"/>
    </location>
</feature>
<evidence type="ECO:0000256" key="5">
    <source>
        <dbReference type="SAM" id="Phobius"/>
    </source>
</evidence>
<keyword evidence="7" id="KW-1185">Reference proteome</keyword>
<dbReference type="InterPro" id="IPR002797">
    <property type="entry name" value="Polysacc_synth"/>
</dbReference>
<dbReference type="Pfam" id="PF01943">
    <property type="entry name" value="Polysacc_synt"/>
    <property type="match status" value="1"/>
</dbReference>
<keyword evidence="3 5" id="KW-1133">Transmembrane helix</keyword>
<feature type="transmembrane region" description="Helical" evidence="5">
    <location>
        <begin position="130"/>
        <end position="152"/>
    </location>
</feature>
<dbReference type="PANTHER" id="PTHR43424">
    <property type="entry name" value="LOCUS PUTATIVE PROTEIN 1-RELATED"/>
    <property type="match status" value="1"/>
</dbReference>
<dbReference type="Proteomes" id="UP000269923">
    <property type="component" value="Unassembled WGS sequence"/>
</dbReference>
<feature type="transmembrane region" description="Helical" evidence="5">
    <location>
        <begin position="203"/>
        <end position="220"/>
    </location>
</feature>
<comment type="caution">
    <text evidence="6">The sequence shown here is derived from an EMBL/GenBank/DDBJ whole genome shotgun (WGS) entry which is preliminary data.</text>
</comment>
<dbReference type="GO" id="GO:0016020">
    <property type="term" value="C:membrane"/>
    <property type="evidence" value="ECO:0007669"/>
    <property type="project" value="UniProtKB-SubCell"/>
</dbReference>
<feature type="transmembrane region" description="Helical" evidence="5">
    <location>
        <begin position="102"/>
        <end position="123"/>
    </location>
</feature>
<name>A0A3P2A7G9_9NEIS</name>